<dbReference type="AlphaFoldDB" id="A0A9Q0YLP0"/>
<evidence type="ECO:0000313" key="3">
    <source>
        <dbReference type="Proteomes" id="UP001152320"/>
    </source>
</evidence>
<dbReference type="Pfam" id="PF17722">
    <property type="entry name" value="IFTAP"/>
    <property type="match status" value="1"/>
</dbReference>
<organism evidence="2 3">
    <name type="scientific">Holothuria leucospilota</name>
    <name type="common">Black long sea cucumber</name>
    <name type="synonym">Mertensiothuria leucospilota</name>
    <dbReference type="NCBI Taxonomy" id="206669"/>
    <lineage>
        <taxon>Eukaryota</taxon>
        <taxon>Metazoa</taxon>
        <taxon>Echinodermata</taxon>
        <taxon>Eleutherozoa</taxon>
        <taxon>Echinozoa</taxon>
        <taxon>Holothuroidea</taxon>
        <taxon>Aspidochirotacea</taxon>
        <taxon>Aspidochirotida</taxon>
        <taxon>Holothuriidae</taxon>
        <taxon>Holothuria</taxon>
    </lineage>
</organism>
<accession>A0A9Q0YLP0</accession>
<sequence>MADQIENPRQDVQTQEMKDNVTNQLTEEHVPSAINMVLANPVQSYDEFVESFVYLKKEDVEDFIPGSNDYPDSVQNNVDTGGQFGVRLPSEETGGQVETNLVEKKRMEEEDVVETEVLAEGANSLTTPRDRLPAEQKYVKVDNFVDQASSDEESDDPLLEDICQLLEDSKDPASKGLKLTKDLKEDVEKVTFSDNNIPETQGTVQEKKGLSSNIPGEAEDVVNQPGIVVKANETRLNVGISNINQDVAQEAQTDEVQPFQLDPNFDYDNVKLTPKWGTKDRLPPEG</sequence>
<name>A0A9Q0YLP0_HOLLE</name>
<dbReference type="PANTHER" id="PTHR35543:SF1">
    <property type="entry name" value="INTRAFLAGELLAR TRANSPORT-ASSOCIATED PROTEIN"/>
    <property type="match status" value="1"/>
</dbReference>
<dbReference type="PANTHER" id="PTHR35543">
    <property type="entry name" value="PROTEIN C11ORF74"/>
    <property type="match status" value="1"/>
</dbReference>
<dbReference type="GO" id="GO:0097731">
    <property type="term" value="C:9+0 non-motile cilium"/>
    <property type="evidence" value="ECO:0007669"/>
    <property type="project" value="TreeGrafter"/>
</dbReference>
<dbReference type="OrthoDB" id="10057631at2759"/>
<proteinExistence type="predicted"/>
<dbReference type="GO" id="GO:0120160">
    <property type="term" value="F:intraciliary transport particle A binding"/>
    <property type="evidence" value="ECO:0007669"/>
    <property type="project" value="TreeGrafter"/>
</dbReference>
<gene>
    <name evidence="2" type="ORF">HOLleu_36270</name>
</gene>
<dbReference type="GO" id="GO:0007340">
    <property type="term" value="P:acrosome reaction"/>
    <property type="evidence" value="ECO:0007669"/>
    <property type="project" value="TreeGrafter"/>
</dbReference>
<keyword evidence="3" id="KW-1185">Reference proteome</keyword>
<dbReference type="GO" id="GO:0005829">
    <property type="term" value="C:cytosol"/>
    <property type="evidence" value="ECO:0007669"/>
    <property type="project" value="TreeGrafter"/>
</dbReference>
<evidence type="ECO:0000313" key="2">
    <source>
        <dbReference type="EMBL" id="KAJ8023741.1"/>
    </source>
</evidence>
<dbReference type="EMBL" id="JAIZAY010000019">
    <property type="protein sequence ID" value="KAJ8023741.1"/>
    <property type="molecule type" value="Genomic_DNA"/>
</dbReference>
<reference evidence="2" key="1">
    <citation type="submission" date="2021-10" db="EMBL/GenBank/DDBJ databases">
        <title>Tropical sea cucumber genome reveals ecological adaptation and Cuvierian tubules defense mechanism.</title>
        <authorList>
            <person name="Chen T."/>
        </authorList>
    </citation>
    <scope>NUCLEOTIDE SEQUENCE</scope>
    <source>
        <strain evidence="2">Nanhai2018</strain>
        <tissue evidence="2">Muscle</tissue>
    </source>
</reference>
<dbReference type="GO" id="GO:0007283">
    <property type="term" value="P:spermatogenesis"/>
    <property type="evidence" value="ECO:0007669"/>
    <property type="project" value="TreeGrafter"/>
</dbReference>
<feature type="compositionally biased region" description="Polar residues" evidence="1">
    <location>
        <begin position="10"/>
        <end position="25"/>
    </location>
</feature>
<evidence type="ECO:0000256" key="1">
    <source>
        <dbReference type="SAM" id="MobiDB-lite"/>
    </source>
</evidence>
<dbReference type="InterPro" id="IPR040028">
    <property type="entry name" value="IFTAP"/>
</dbReference>
<comment type="caution">
    <text evidence="2">The sequence shown here is derived from an EMBL/GenBank/DDBJ whole genome shotgun (WGS) entry which is preliminary data.</text>
</comment>
<dbReference type="Proteomes" id="UP001152320">
    <property type="component" value="Chromosome 19"/>
</dbReference>
<protein>
    <submittedName>
        <fullName evidence="2">Uncharacterized protein</fullName>
    </submittedName>
</protein>
<feature type="region of interest" description="Disordered" evidence="1">
    <location>
        <begin position="1"/>
        <end position="25"/>
    </location>
</feature>